<sequence length="357" mass="40455">MAFITLHREKLRHNFNFLNSLFRERNIHWGIVSKLLCGNTIYLKEIMELGIMEIHDSRISNLKKLKKINPEVQTVYIKPPSKRNISKIIAFADVSFNTEIYTIKMLSEEAKKQNKTHKIVIMIEMGDLREGVLGEELINFYKEVFSLPNIEISGIGTNLNCLSGVMPTQDKLIQLSLYKQLIEAKFNVEIPFVSGGTSVAIPLLLKNARPMAVNHFRIGEALFFGKDLFTGETIEGMHNDVFKLYAEIIEITEKPNNPTGELGENVAGNTYEINDDTDLSETSLRAILDFGLLDMQPQYLSSTDDSINIIDSSSDMTVIDISNSKSNYKVGDLVSFNLQYMGALYLLNSDYIEKVFE</sequence>
<feature type="domain" description="Alanine racemase N-terminal" evidence="4">
    <location>
        <begin position="8"/>
        <end position="225"/>
    </location>
</feature>
<name>A0A1M6MD56_9FLAO</name>
<dbReference type="GO" id="GO:0008784">
    <property type="term" value="F:alanine racemase activity"/>
    <property type="evidence" value="ECO:0007669"/>
    <property type="project" value="TreeGrafter"/>
</dbReference>
<keyword evidence="6" id="KW-1185">Reference proteome</keyword>
<comment type="cofactor">
    <cofactor evidence="1">
        <name>pyridoxal 5'-phosphate</name>
        <dbReference type="ChEBI" id="CHEBI:597326"/>
    </cofactor>
</comment>
<protein>
    <submittedName>
        <fullName evidence="5">Predicted amino acid racemase</fullName>
    </submittedName>
</protein>
<keyword evidence="3" id="KW-0413">Isomerase</keyword>
<dbReference type="InterPro" id="IPR000821">
    <property type="entry name" value="Ala_racemase"/>
</dbReference>
<dbReference type="Gene3D" id="3.20.20.10">
    <property type="entry name" value="Alanine racemase"/>
    <property type="match status" value="1"/>
</dbReference>
<accession>A0A1M6MD56</accession>
<evidence type="ECO:0000256" key="3">
    <source>
        <dbReference type="ARBA" id="ARBA00023235"/>
    </source>
</evidence>
<dbReference type="Proteomes" id="UP000184232">
    <property type="component" value="Unassembled WGS sequence"/>
</dbReference>
<dbReference type="GO" id="GO:0005829">
    <property type="term" value="C:cytosol"/>
    <property type="evidence" value="ECO:0007669"/>
    <property type="project" value="TreeGrafter"/>
</dbReference>
<dbReference type="STRING" id="683124.SAMN05444337_2675"/>
<dbReference type="RefSeq" id="WP_072785945.1">
    <property type="nucleotide sequence ID" value="NZ_CP045292.1"/>
</dbReference>
<dbReference type="InterPro" id="IPR029066">
    <property type="entry name" value="PLP-binding_barrel"/>
</dbReference>
<dbReference type="GO" id="GO:0030170">
    <property type="term" value="F:pyridoxal phosphate binding"/>
    <property type="evidence" value="ECO:0007669"/>
    <property type="project" value="TreeGrafter"/>
</dbReference>
<dbReference type="PANTHER" id="PTHR30511:SF3">
    <property type="entry name" value="LYSINE RACEMASE"/>
    <property type="match status" value="1"/>
</dbReference>
<dbReference type="InterPro" id="IPR001608">
    <property type="entry name" value="Ala_racemase_N"/>
</dbReference>
<keyword evidence="2" id="KW-0663">Pyridoxal phosphate</keyword>
<dbReference type="SUPFAM" id="SSF51419">
    <property type="entry name" value="PLP-binding barrel"/>
    <property type="match status" value="1"/>
</dbReference>
<gene>
    <name evidence="5" type="ORF">SAMN05444337_2675</name>
</gene>
<evidence type="ECO:0000256" key="1">
    <source>
        <dbReference type="ARBA" id="ARBA00001933"/>
    </source>
</evidence>
<proteinExistence type="predicted"/>
<dbReference type="CDD" id="cd06815">
    <property type="entry name" value="PLPDE_III_AR_like_1"/>
    <property type="match status" value="1"/>
</dbReference>
<dbReference type="PANTHER" id="PTHR30511">
    <property type="entry name" value="ALANINE RACEMASE"/>
    <property type="match status" value="1"/>
</dbReference>
<dbReference type="Pfam" id="PF01168">
    <property type="entry name" value="Ala_racemase_N"/>
    <property type="match status" value="1"/>
</dbReference>
<organism evidence="5 6">
    <name type="scientific">Flavobacterium haoranii</name>
    <dbReference type="NCBI Taxonomy" id="683124"/>
    <lineage>
        <taxon>Bacteria</taxon>
        <taxon>Pseudomonadati</taxon>
        <taxon>Bacteroidota</taxon>
        <taxon>Flavobacteriia</taxon>
        <taxon>Flavobacteriales</taxon>
        <taxon>Flavobacteriaceae</taxon>
        <taxon>Flavobacterium</taxon>
    </lineage>
</organism>
<dbReference type="EMBL" id="FQZH01000007">
    <property type="protein sequence ID" value="SHJ81349.1"/>
    <property type="molecule type" value="Genomic_DNA"/>
</dbReference>
<evidence type="ECO:0000313" key="6">
    <source>
        <dbReference type="Proteomes" id="UP000184232"/>
    </source>
</evidence>
<evidence type="ECO:0000313" key="5">
    <source>
        <dbReference type="EMBL" id="SHJ81349.1"/>
    </source>
</evidence>
<dbReference type="AlphaFoldDB" id="A0A1M6MD56"/>
<dbReference type="OrthoDB" id="504078at2"/>
<evidence type="ECO:0000256" key="2">
    <source>
        <dbReference type="ARBA" id="ARBA00022898"/>
    </source>
</evidence>
<reference evidence="6" key="1">
    <citation type="submission" date="2016-11" db="EMBL/GenBank/DDBJ databases">
        <authorList>
            <person name="Varghese N."/>
            <person name="Submissions S."/>
        </authorList>
    </citation>
    <scope>NUCLEOTIDE SEQUENCE [LARGE SCALE GENOMIC DNA]</scope>
    <source>
        <strain evidence="6">DSM 22807</strain>
    </source>
</reference>
<evidence type="ECO:0000259" key="4">
    <source>
        <dbReference type="Pfam" id="PF01168"/>
    </source>
</evidence>